<feature type="region of interest" description="Disordered" evidence="10">
    <location>
        <begin position="288"/>
        <end position="336"/>
    </location>
</feature>
<keyword evidence="5" id="KW-0336">GPI-anchor</keyword>
<evidence type="ECO:0000313" key="14">
    <source>
        <dbReference type="Proteomes" id="UP000799428"/>
    </source>
</evidence>
<feature type="transmembrane region" description="Helical" evidence="11">
    <location>
        <begin position="243"/>
        <end position="264"/>
    </location>
</feature>
<evidence type="ECO:0000256" key="10">
    <source>
        <dbReference type="SAM" id="MobiDB-lite"/>
    </source>
</evidence>
<keyword evidence="14" id="KW-1185">Reference proteome</keyword>
<keyword evidence="4" id="KW-0964">Secreted</keyword>
<evidence type="ECO:0000256" key="1">
    <source>
        <dbReference type="ARBA" id="ARBA00004589"/>
    </source>
</evidence>
<keyword evidence="9" id="KW-0408">Iron</keyword>
<evidence type="ECO:0000256" key="5">
    <source>
        <dbReference type="ARBA" id="ARBA00022622"/>
    </source>
</evidence>
<proteinExistence type="inferred from homology"/>
<dbReference type="Pfam" id="PF05730">
    <property type="entry name" value="CFEM"/>
    <property type="match status" value="1"/>
</dbReference>
<sequence>MPPRTASIATSLLFLSTTQIEHSTHRSSISTALFLLLNLSSIQPVWSIPHAHLRHPALPSSDFIHPIRRSQTTFLPPALPSCALQCYITALTTSSICPSESDFGCQCDFSRGNIVAEIGPCIRSRCGEQDKGKAEEVLRGICADVDMDLEKGNGNGGRGGEMSITSTQESKTTSVLAPTNSLSTSIRSLPTSSLSSMTSNTNSPNSSGPSVTPPSPSIPTSTYMPTTPPIAAVPESLSAAAKAGIAISITLLFSTLLLFSTIYIRHLKRELRYAQAAATATQVSELGGESIHDPRNDFASSTIVPRRKSWAGSRRSRLSASRSSSPMSPLSPLSPVFQDGVLKKKRGGQALSLIIERIDEDDRSSMNTGRLSGKLTGRLPAQSEGVINTREPVPGQREGLSEPLELDGVGTGISEMPESVTPRARSRERRDEKDSVDTRRLGVKENKGEQESRYE</sequence>
<keyword evidence="5" id="KW-0325">Glycoprotein</keyword>
<feature type="compositionally biased region" description="Polar residues" evidence="10">
    <location>
        <begin position="163"/>
        <end position="180"/>
    </location>
</feature>
<evidence type="ECO:0000256" key="7">
    <source>
        <dbReference type="ARBA" id="ARBA00023157"/>
    </source>
</evidence>
<comment type="subcellular location">
    <subcellularLocation>
        <location evidence="1">Membrane</location>
        <topology evidence="1">Lipid-anchor</topology>
        <topology evidence="1">GPI-anchor</topology>
    </subcellularLocation>
    <subcellularLocation>
        <location evidence="2">Secreted</location>
    </subcellularLocation>
</comment>
<keyword evidence="11" id="KW-0812">Transmembrane</keyword>
<evidence type="ECO:0000256" key="11">
    <source>
        <dbReference type="SAM" id="Phobius"/>
    </source>
</evidence>
<name>A0A6G1KCL1_9PLEO</name>
<feature type="compositionally biased region" description="Basic residues" evidence="10">
    <location>
        <begin position="305"/>
        <end position="317"/>
    </location>
</feature>
<keyword evidence="9" id="KW-0349">Heme</keyword>
<dbReference type="Proteomes" id="UP000799428">
    <property type="component" value="Unassembled WGS sequence"/>
</dbReference>
<feature type="region of interest" description="Disordered" evidence="10">
    <location>
        <begin position="363"/>
        <end position="455"/>
    </location>
</feature>
<keyword evidence="6" id="KW-0732">Signal</keyword>
<keyword evidence="9" id="KW-0479">Metal-binding</keyword>
<protein>
    <recommendedName>
        <fullName evidence="12">CFEM domain-containing protein</fullName>
    </recommendedName>
</protein>
<feature type="compositionally biased region" description="Low complexity" evidence="10">
    <location>
        <begin position="318"/>
        <end position="335"/>
    </location>
</feature>
<comment type="caution">
    <text evidence="9">Lacks conserved residue(s) required for the propagation of feature annotation.</text>
</comment>
<organism evidence="13 14">
    <name type="scientific">Pleomassaria siparia CBS 279.74</name>
    <dbReference type="NCBI Taxonomy" id="1314801"/>
    <lineage>
        <taxon>Eukaryota</taxon>
        <taxon>Fungi</taxon>
        <taxon>Dikarya</taxon>
        <taxon>Ascomycota</taxon>
        <taxon>Pezizomycotina</taxon>
        <taxon>Dothideomycetes</taxon>
        <taxon>Pleosporomycetidae</taxon>
        <taxon>Pleosporales</taxon>
        <taxon>Pleomassariaceae</taxon>
        <taxon>Pleomassaria</taxon>
    </lineage>
</organism>
<evidence type="ECO:0000256" key="8">
    <source>
        <dbReference type="ARBA" id="ARBA00023288"/>
    </source>
</evidence>
<gene>
    <name evidence="13" type="ORF">K504DRAFT_501643</name>
</gene>
<comment type="similarity">
    <text evidence="3">Belongs to the RBT5 family.</text>
</comment>
<dbReference type="OrthoDB" id="3767534at2759"/>
<feature type="domain" description="CFEM" evidence="12">
    <location>
        <begin position="53"/>
        <end position="169"/>
    </location>
</feature>
<keyword evidence="7" id="KW-1015">Disulfide bond</keyword>
<dbReference type="InterPro" id="IPR008427">
    <property type="entry name" value="Extracellular_membr_CFEM_dom"/>
</dbReference>
<feature type="region of interest" description="Disordered" evidence="10">
    <location>
        <begin position="148"/>
        <end position="223"/>
    </location>
</feature>
<evidence type="ECO:0000313" key="13">
    <source>
        <dbReference type="EMBL" id="KAF2710373.1"/>
    </source>
</evidence>
<dbReference type="GO" id="GO:0046872">
    <property type="term" value="F:metal ion binding"/>
    <property type="evidence" value="ECO:0007669"/>
    <property type="project" value="UniProtKB-UniRule"/>
</dbReference>
<evidence type="ECO:0000256" key="6">
    <source>
        <dbReference type="ARBA" id="ARBA00022729"/>
    </source>
</evidence>
<accession>A0A6G1KCL1</accession>
<dbReference type="SMART" id="SM00747">
    <property type="entry name" value="CFEM"/>
    <property type="match status" value="1"/>
</dbReference>
<evidence type="ECO:0000256" key="2">
    <source>
        <dbReference type="ARBA" id="ARBA00004613"/>
    </source>
</evidence>
<evidence type="ECO:0000256" key="9">
    <source>
        <dbReference type="PROSITE-ProRule" id="PRU01356"/>
    </source>
</evidence>
<feature type="binding site" description="axial binding residue" evidence="9">
    <location>
        <position position="102"/>
    </location>
    <ligand>
        <name>heme</name>
        <dbReference type="ChEBI" id="CHEBI:30413"/>
    </ligand>
    <ligandPart>
        <name>Fe</name>
        <dbReference type="ChEBI" id="CHEBI:18248"/>
    </ligandPart>
</feature>
<dbReference type="AlphaFoldDB" id="A0A6G1KCL1"/>
<keyword evidence="11" id="KW-1133">Transmembrane helix</keyword>
<feature type="compositionally biased region" description="Low complexity" evidence="10">
    <location>
        <begin position="181"/>
        <end position="210"/>
    </location>
</feature>
<reference evidence="13" key="1">
    <citation type="journal article" date="2020" name="Stud. Mycol.">
        <title>101 Dothideomycetes genomes: a test case for predicting lifestyles and emergence of pathogens.</title>
        <authorList>
            <person name="Haridas S."/>
            <person name="Albert R."/>
            <person name="Binder M."/>
            <person name="Bloem J."/>
            <person name="Labutti K."/>
            <person name="Salamov A."/>
            <person name="Andreopoulos B."/>
            <person name="Baker S."/>
            <person name="Barry K."/>
            <person name="Bills G."/>
            <person name="Bluhm B."/>
            <person name="Cannon C."/>
            <person name="Castanera R."/>
            <person name="Culley D."/>
            <person name="Daum C."/>
            <person name="Ezra D."/>
            <person name="Gonzalez J."/>
            <person name="Henrissat B."/>
            <person name="Kuo A."/>
            <person name="Liang C."/>
            <person name="Lipzen A."/>
            <person name="Lutzoni F."/>
            <person name="Magnuson J."/>
            <person name="Mondo S."/>
            <person name="Nolan M."/>
            <person name="Ohm R."/>
            <person name="Pangilinan J."/>
            <person name="Park H.-J."/>
            <person name="Ramirez L."/>
            <person name="Alfaro M."/>
            <person name="Sun H."/>
            <person name="Tritt A."/>
            <person name="Yoshinaga Y."/>
            <person name="Zwiers L.-H."/>
            <person name="Turgeon B."/>
            <person name="Goodwin S."/>
            <person name="Spatafora J."/>
            <person name="Crous P."/>
            <person name="Grigoriev I."/>
        </authorList>
    </citation>
    <scope>NUCLEOTIDE SEQUENCE</scope>
    <source>
        <strain evidence="13">CBS 279.74</strain>
    </source>
</reference>
<evidence type="ECO:0000259" key="12">
    <source>
        <dbReference type="PROSITE" id="PS52012"/>
    </source>
</evidence>
<evidence type="ECO:0000256" key="3">
    <source>
        <dbReference type="ARBA" id="ARBA00010031"/>
    </source>
</evidence>
<keyword evidence="11" id="KW-0472">Membrane</keyword>
<feature type="compositionally biased region" description="Basic and acidic residues" evidence="10">
    <location>
        <begin position="428"/>
        <end position="455"/>
    </location>
</feature>
<dbReference type="GO" id="GO:0005576">
    <property type="term" value="C:extracellular region"/>
    <property type="evidence" value="ECO:0007669"/>
    <property type="project" value="UniProtKB-SubCell"/>
</dbReference>
<dbReference type="PROSITE" id="PS52012">
    <property type="entry name" value="CFEM"/>
    <property type="match status" value="1"/>
</dbReference>
<evidence type="ECO:0000256" key="4">
    <source>
        <dbReference type="ARBA" id="ARBA00022525"/>
    </source>
</evidence>
<keyword evidence="8" id="KW-0449">Lipoprotein</keyword>
<dbReference type="EMBL" id="MU005769">
    <property type="protein sequence ID" value="KAF2710373.1"/>
    <property type="molecule type" value="Genomic_DNA"/>
</dbReference>
<dbReference type="GO" id="GO:0098552">
    <property type="term" value="C:side of membrane"/>
    <property type="evidence" value="ECO:0007669"/>
    <property type="project" value="UniProtKB-KW"/>
</dbReference>